<protein>
    <submittedName>
        <fullName evidence="1">Uncharacterized protein</fullName>
    </submittedName>
</protein>
<accession>A0A0A9C306</accession>
<organism evidence="1">
    <name type="scientific">Arundo donax</name>
    <name type="common">Giant reed</name>
    <name type="synonym">Donax arundinaceus</name>
    <dbReference type="NCBI Taxonomy" id="35708"/>
    <lineage>
        <taxon>Eukaryota</taxon>
        <taxon>Viridiplantae</taxon>
        <taxon>Streptophyta</taxon>
        <taxon>Embryophyta</taxon>
        <taxon>Tracheophyta</taxon>
        <taxon>Spermatophyta</taxon>
        <taxon>Magnoliopsida</taxon>
        <taxon>Liliopsida</taxon>
        <taxon>Poales</taxon>
        <taxon>Poaceae</taxon>
        <taxon>PACMAD clade</taxon>
        <taxon>Arundinoideae</taxon>
        <taxon>Arundineae</taxon>
        <taxon>Arundo</taxon>
    </lineage>
</organism>
<reference evidence="1" key="1">
    <citation type="submission" date="2014-09" db="EMBL/GenBank/DDBJ databases">
        <authorList>
            <person name="Magalhaes I.L.F."/>
            <person name="Oliveira U."/>
            <person name="Santos F.R."/>
            <person name="Vidigal T.H.D.A."/>
            <person name="Brescovit A.D."/>
            <person name="Santos A.J."/>
        </authorList>
    </citation>
    <scope>NUCLEOTIDE SEQUENCE</scope>
    <source>
        <tissue evidence="1">Shoot tissue taken approximately 20 cm above the soil surface</tissue>
    </source>
</reference>
<name>A0A0A9C306_ARUDO</name>
<reference evidence="1" key="2">
    <citation type="journal article" date="2015" name="Data Brief">
        <title>Shoot transcriptome of the giant reed, Arundo donax.</title>
        <authorList>
            <person name="Barrero R.A."/>
            <person name="Guerrero F.D."/>
            <person name="Moolhuijzen P."/>
            <person name="Goolsby J.A."/>
            <person name="Tidwell J."/>
            <person name="Bellgard S.E."/>
            <person name="Bellgard M.I."/>
        </authorList>
    </citation>
    <scope>NUCLEOTIDE SEQUENCE</scope>
    <source>
        <tissue evidence="1">Shoot tissue taken approximately 20 cm above the soil surface</tissue>
    </source>
</reference>
<sequence length="21" mass="2423">MMRNGKFLSMVTGHCLSHLFI</sequence>
<proteinExistence type="predicted"/>
<dbReference type="EMBL" id="GBRH01227266">
    <property type="protein sequence ID" value="JAD70629.1"/>
    <property type="molecule type" value="Transcribed_RNA"/>
</dbReference>
<evidence type="ECO:0000313" key="1">
    <source>
        <dbReference type="EMBL" id="JAD70629.1"/>
    </source>
</evidence>
<dbReference type="AlphaFoldDB" id="A0A0A9C306"/>